<dbReference type="GO" id="GO:0032259">
    <property type="term" value="P:methylation"/>
    <property type="evidence" value="ECO:0007669"/>
    <property type="project" value="UniProtKB-KW"/>
</dbReference>
<dbReference type="Proteomes" id="UP000008305">
    <property type="component" value="Chromosome"/>
</dbReference>
<dbReference type="EMBL" id="CP002608">
    <property type="protein sequence ID" value="AEB41884.1"/>
    <property type="molecule type" value="Genomic_DNA"/>
</dbReference>
<dbReference type="CDD" id="cd02440">
    <property type="entry name" value="AdoMet_MTases"/>
    <property type="match status" value="1"/>
</dbReference>
<gene>
    <name evidence="1" type="ordered locus">G5S_0958</name>
</gene>
<keyword evidence="1" id="KW-0489">Methyltransferase</keyword>
<evidence type="ECO:0000313" key="2">
    <source>
        <dbReference type="Proteomes" id="UP000008305"/>
    </source>
</evidence>
<dbReference type="KEGG" id="cpm:G5S_0958"/>
<reference evidence="1 2" key="1">
    <citation type="journal article" date="2011" name="J. Bacteriol.">
        <title>Genome sequence of the obligate intracellular animal pathogen Chlamydia pecorum E58.</title>
        <authorList>
            <person name="Mojica S."/>
            <person name="Huot Creasy H."/>
            <person name="Daugherty S."/>
            <person name="Read T.D."/>
            <person name="Kim T."/>
            <person name="Kaltenboeck B."/>
            <person name="Bavoil P."/>
            <person name="Myers G.S."/>
        </authorList>
    </citation>
    <scope>NUCLEOTIDE SEQUENCE [LARGE SCALE GENOMIC DNA]</scope>
    <source>
        <strain evidence="1 2">E58</strain>
    </source>
</reference>
<proteinExistence type="predicted"/>
<keyword evidence="1" id="KW-0808">Transferase</keyword>
<dbReference type="RefSeq" id="WP_013712962.1">
    <property type="nucleotide sequence ID" value="NC_015408.1"/>
</dbReference>
<keyword evidence="2" id="KW-1185">Reference proteome</keyword>
<dbReference type="Gene3D" id="3.40.50.150">
    <property type="entry name" value="Vaccinia Virus protein VP39"/>
    <property type="match status" value="1"/>
</dbReference>
<dbReference type="AlphaFoldDB" id="A0AA34RDV3"/>
<dbReference type="PANTHER" id="PTHR43861">
    <property type="entry name" value="TRANS-ACONITATE 2-METHYLTRANSFERASE-RELATED"/>
    <property type="match status" value="1"/>
</dbReference>
<accession>A0AA34RDV3</accession>
<evidence type="ECO:0000313" key="1">
    <source>
        <dbReference type="EMBL" id="AEB41884.1"/>
    </source>
</evidence>
<dbReference type="SUPFAM" id="SSF53335">
    <property type="entry name" value="S-adenosyl-L-methionine-dependent methyltransferases"/>
    <property type="match status" value="1"/>
</dbReference>
<dbReference type="Pfam" id="PF13489">
    <property type="entry name" value="Methyltransf_23"/>
    <property type="match status" value="1"/>
</dbReference>
<dbReference type="InterPro" id="IPR029063">
    <property type="entry name" value="SAM-dependent_MTases_sf"/>
</dbReference>
<organism evidence="1 2">
    <name type="scientific">Chlamydia pecorum (strain ATCC VR-628 / DSM 29919 / E58)</name>
    <name type="common">Chlamydophila pecorum</name>
    <dbReference type="NCBI Taxonomy" id="331635"/>
    <lineage>
        <taxon>Bacteria</taxon>
        <taxon>Pseudomonadati</taxon>
        <taxon>Chlamydiota</taxon>
        <taxon>Chlamydiia</taxon>
        <taxon>Chlamydiales</taxon>
        <taxon>Chlamydiaceae</taxon>
        <taxon>Chlamydia/Chlamydophila group</taxon>
        <taxon>Chlamydia</taxon>
    </lineage>
</organism>
<name>A0AA34RDV3_CHLPE</name>
<protein>
    <submittedName>
        <fullName evidence="1">Methylase</fullName>
    </submittedName>
</protein>
<dbReference type="PANTHER" id="PTHR43861:SF1">
    <property type="entry name" value="TRANS-ACONITATE 2-METHYLTRANSFERASE"/>
    <property type="match status" value="1"/>
</dbReference>
<dbReference type="GO" id="GO:0008168">
    <property type="term" value="F:methyltransferase activity"/>
    <property type="evidence" value="ECO:0007669"/>
    <property type="project" value="UniProtKB-KW"/>
</dbReference>
<sequence length="264" mass="29938">MKQRFKKHKEPSHTKDVSTSWDPIASDYHKIVQTKGHYYHREVILPKLLPLLSLNTNSSVLDIGCGQGILERALPATCAYLGVDISPKLIAIAKNICSTKSHRFLVHDAHQPLHSQEKFSHAAAILSLQNMESPDKVIGNVAKQLHSQGKFFIVLNHPCFRIPRASSWHFIEEKKLMARHIERYLSPMKIPIVTHPGKKHSTSTLSFHFPLSFWTQALSSHGFAIHNIEEWISPKASTGKRAKSENLCRKEFPLFLMISSVKTN</sequence>